<comment type="caution">
    <text evidence="12">The sequence shown here is derived from an EMBL/GenBank/DDBJ whole genome shotgun (WGS) entry which is preliminary data.</text>
</comment>
<keyword evidence="13" id="KW-1185">Reference proteome</keyword>
<evidence type="ECO:0000256" key="4">
    <source>
        <dbReference type="ARBA" id="ARBA00022517"/>
    </source>
</evidence>
<dbReference type="GO" id="GO:0000462">
    <property type="term" value="P:maturation of SSU-rRNA from tricistronic rRNA transcript (SSU-rRNA, 5.8S rRNA, LSU-rRNA)"/>
    <property type="evidence" value="ECO:0007669"/>
    <property type="project" value="TreeGrafter"/>
</dbReference>
<evidence type="ECO:0000256" key="2">
    <source>
        <dbReference type="ARBA" id="ARBA00009418"/>
    </source>
</evidence>
<comment type="function">
    <text evidence="9 10">Component of the 90S pre-ribosome involved in the maturation of rRNAs. Required for early cleavages of the pre-RNAs in the 40S ribosomal subunit maturation pathway.</text>
</comment>
<dbReference type="Pfam" id="PF06102">
    <property type="entry name" value="RRP36"/>
    <property type="match status" value="1"/>
</dbReference>
<feature type="compositionally biased region" description="Basic and acidic residues" evidence="11">
    <location>
        <begin position="315"/>
        <end position="330"/>
    </location>
</feature>
<keyword evidence="8 10" id="KW-0687">Ribonucleoprotein</keyword>
<evidence type="ECO:0000256" key="6">
    <source>
        <dbReference type="ARBA" id="ARBA00023054"/>
    </source>
</evidence>
<comment type="subcellular location">
    <subcellularLocation>
        <location evidence="1 10">Nucleus</location>
        <location evidence="1 10">Nucleolus</location>
    </subcellularLocation>
</comment>
<comment type="similarity">
    <text evidence="2 10">Belongs to the RRP36 family.</text>
</comment>
<evidence type="ECO:0000313" key="12">
    <source>
        <dbReference type="EMBL" id="KJX94685.1"/>
    </source>
</evidence>
<feature type="compositionally biased region" description="Acidic residues" evidence="11">
    <location>
        <begin position="16"/>
        <end position="33"/>
    </location>
</feature>
<evidence type="ECO:0000256" key="7">
    <source>
        <dbReference type="ARBA" id="ARBA00023242"/>
    </source>
</evidence>
<gene>
    <name evidence="12" type="ORF">TI39_contig4165g00004</name>
</gene>
<protein>
    <recommendedName>
        <fullName evidence="10">rRNA biogenesis protein RRP36</fullName>
    </recommendedName>
</protein>
<proteinExistence type="inferred from homology"/>
<dbReference type="GO" id="GO:0030686">
    <property type="term" value="C:90S preribosome"/>
    <property type="evidence" value="ECO:0007669"/>
    <property type="project" value="TreeGrafter"/>
</dbReference>
<feature type="region of interest" description="Disordered" evidence="11">
    <location>
        <begin position="244"/>
        <end position="276"/>
    </location>
</feature>
<keyword evidence="5 10" id="KW-0698">rRNA processing</keyword>
<evidence type="ECO:0000256" key="3">
    <source>
        <dbReference type="ARBA" id="ARBA00011167"/>
    </source>
</evidence>
<feature type="compositionally biased region" description="Acidic residues" evidence="11">
    <location>
        <begin position="40"/>
        <end position="58"/>
    </location>
</feature>
<dbReference type="PANTHER" id="PTHR21738:SF0">
    <property type="entry name" value="RIBOSOMAL RNA PROCESSING PROTEIN 36 HOMOLOG"/>
    <property type="match status" value="1"/>
</dbReference>
<keyword evidence="4 10" id="KW-0690">Ribosome biogenesis</keyword>
<feature type="compositionally biased region" description="Low complexity" evidence="11">
    <location>
        <begin position="143"/>
        <end position="152"/>
    </location>
</feature>
<feature type="region of interest" description="Disordered" evidence="11">
    <location>
        <begin position="1"/>
        <end position="177"/>
    </location>
</feature>
<dbReference type="GO" id="GO:0005730">
    <property type="term" value="C:nucleolus"/>
    <property type="evidence" value="ECO:0007669"/>
    <property type="project" value="UniProtKB-SubCell"/>
</dbReference>
<evidence type="ECO:0000256" key="5">
    <source>
        <dbReference type="ARBA" id="ARBA00022552"/>
    </source>
</evidence>
<dbReference type="EMBL" id="LAFY01004124">
    <property type="protein sequence ID" value="KJX94685.1"/>
    <property type="molecule type" value="Genomic_DNA"/>
</dbReference>
<feature type="compositionally biased region" description="Basic and acidic residues" evidence="11">
    <location>
        <begin position="91"/>
        <end position="110"/>
    </location>
</feature>
<feature type="compositionally biased region" description="Basic and acidic residues" evidence="11">
    <location>
        <begin position="297"/>
        <end position="307"/>
    </location>
</feature>
<evidence type="ECO:0000256" key="11">
    <source>
        <dbReference type="SAM" id="MobiDB-lite"/>
    </source>
</evidence>
<dbReference type="PANTHER" id="PTHR21738">
    <property type="entry name" value="RIBOSOMAL RNA PROCESSING PROTEIN 36 HOMOLOG"/>
    <property type="match status" value="1"/>
</dbReference>
<evidence type="ECO:0000256" key="10">
    <source>
        <dbReference type="RuleBase" id="RU368027"/>
    </source>
</evidence>
<feature type="region of interest" description="Disordered" evidence="11">
    <location>
        <begin position="297"/>
        <end position="330"/>
    </location>
</feature>
<evidence type="ECO:0000256" key="1">
    <source>
        <dbReference type="ARBA" id="ARBA00004604"/>
    </source>
</evidence>
<dbReference type="STRING" id="1047168.A0A0F4GEQ4"/>
<feature type="compositionally biased region" description="Basic and acidic residues" evidence="11">
    <location>
        <begin position="246"/>
        <end position="274"/>
    </location>
</feature>
<evidence type="ECO:0000313" key="13">
    <source>
        <dbReference type="Proteomes" id="UP000033647"/>
    </source>
</evidence>
<keyword evidence="7 10" id="KW-0539">Nucleus</keyword>
<dbReference type="InterPro" id="IPR009292">
    <property type="entry name" value="RRP36"/>
</dbReference>
<dbReference type="Proteomes" id="UP000033647">
    <property type="component" value="Unassembled WGS sequence"/>
</dbReference>
<organism evidence="12 13">
    <name type="scientific">Zymoseptoria brevis</name>
    <dbReference type="NCBI Taxonomy" id="1047168"/>
    <lineage>
        <taxon>Eukaryota</taxon>
        <taxon>Fungi</taxon>
        <taxon>Dikarya</taxon>
        <taxon>Ascomycota</taxon>
        <taxon>Pezizomycotina</taxon>
        <taxon>Dothideomycetes</taxon>
        <taxon>Dothideomycetidae</taxon>
        <taxon>Mycosphaerellales</taxon>
        <taxon>Mycosphaerellaceae</taxon>
        <taxon>Zymoseptoria</taxon>
    </lineage>
</organism>
<evidence type="ECO:0000256" key="9">
    <source>
        <dbReference type="ARBA" id="ARBA00025053"/>
    </source>
</evidence>
<accession>A0A0F4GEQ4</accession>
<comment type="subunit">
    <text evidence="3 10">Associates with 90S and pre-40S pre-ribosomal particles.</text>
</comment>
<dbReference type="OrthoDB" id="448446at2759"/>
<feature type="compositionally biased region" description="Basic and acidic residues" evidence="11">
    <location>
        <begin position="121"/>
        <end position="131"/>
    </location>
</feature>
<name>A0A0F4GEQ4_9PEZI</name>
<dbReference type="AlphaFoldDB" id="A0A0F4GEQ4"/>
<reference evidence="12 13" key="1">
    <citation type="submission" date="2015-03" db="EMBL/GenBank/DDBJ databases">
        <title>RNA-seq based gene annotation and comparative genomics of four Zymoseptoria species reveal species-specific pathogenicity related genes and transposable element activity.</title>
        <authorList>
            <person name="Grandaubert J."/>
            <person name="Bhattacharyya A."/>
            <person name="Stukenbrock E.H."/>
        </authorList>
    </citation>
    <scope>NUCLEOTIDE SEQUENCE [LARGE SCALE GENOMIC DNA]</scope>
    <source>
        <strain evidence="12 13">Zb18110</strain>
    </source>
</reference>
<sequence>MAVQAVRNVRPRAGVVEDDSEIDSDMPSQDDEASQSGSGSEDEGDAGTGDSELDEEAVEATLSNVSFGALKQAQESISKKRKRGSDTNADQEDKLEALRARLRQIKEQRASEPAPTKKSKRSEPAKTKRQPDTAQLDDDSDSDSGPSEEGGPMKSRSSKHAPGAQSSKYQVTRKRVVVDVPKRVIRDPRFDALQQHSAHTGDSEKAYSFLRDYQKSEMDELRAAIRKTKNEDDKQVLRRKLNSMENKLKAKESKESQQEVLRKHRREERAKVEQGKTPFYLKQKDIKEQALVEKFKGMKSKDREKLIEKRRKKEGQKEKKRMPEARRVVG</sequence>
<keyword evidence="6" id="KW-0175">Coiled coil</keyword>
<evidence type="ECO:0000256" key="8">
    <source>
        <dbReference type="ARBA" id="ARBA00023274"/>
    </source>
</evidence>